<evidence type="ECO:0000256" key="3">
    <source>
        <dbReference type="ARBA" id="ARBA00013017"/>
    </source>
</evidence>
<feature type="active site" description="Cysteine sulfenic acid (-SOH) intermediate; for peroxidase activity" evidence="13">
    <location>
        <position position="50"/>
    </location>
</feature>
<dbReference type="Gene3D" id="3.40.30.10">
    <property type="entry name" value="Glutaredoxin"/>
    <property type="match status" value="1"/>
</dbReference>
<evidence type="ECO:0000256" key="11">
    <source>
        <dbReference type="ARBA" id="ARBA00041373"/>
    </source>
</evidence>
<dbReference type="GO" id="GO:0034599">
    <property type="term" value="P:cellular response to oxidative stress"/>
    <property type="evidence" value="ECO:0007669"/>
    <property type="project" value="TreeGrafter"/>
</dbReference>
<keyword evidence="8" id="KW-0676">Redox-active center</keyword>
<dbReference type="PANTHER" id="PTHR42801">
    <property type="entry name" value="THIOREDOXIN-DEPENDENT PEROXIDE REDUCTASE"/>
    <property type="match status" value="1"/>
</dbReference>
<keyword evidence="6 15" id="KW-0560">Oxidoreductase</keyword>
<reference evidence="16" key="1">
    <citation type="submission" date="2018-08" db="EMBL/GenBank/DDBJ databases">
        <authorList>
            <person name="Hornung B."/>
        </authorList>
    </citation>
    <scope>NUCLEOTIDE SEQUENCE [LARGE SCALE GENOMIC DNA]</scope>
</reference>
<comment type="catalytic activity">
    <reaction evidence="12">
        <text>a hydroperoxide + [thioredoxin]-dithiol = an alcohol + [thioredoxin]-disulfide + H2O</text>
        <dbReference type="Rhea" id="RHEA:62620"/>
        <dbReference type="Rhea" id="RHEA-COMP:10698"/>
        <dbReference type="Rhea" id="RHEA-COMP:10700"/>
        <dbReference type="ChEBI" id="CHEBI:15377"/>
        <dbReference type="ChEBI" id="CHEBI:29950"/>
        <dbReference type="ChEBI" id="CHEBI:30879"/>
        <dbReference type="ChEBI" id="CHEBI:35924"/>
        <dbReference type="ChEBI" id="CHEBI:50058"/>
        <dbReference type="EC" id="1.11.1.24"/>
    </reaction>
</comment>
<dbReference type="FunFam" id="3.40.30.10:FF:000007">
    <property type="entry name" value="Thioredoxin-dependent thiol peroxidase"/>
    <property type="match status" value="1"/>
</dbReference>
<dbReference type="GO" id="GO:0005737">
    <property type="term" value="C:cytoplasm"/>
    <property type="evidence" value="ECO:0007669"/>
    <property type="project" value="TreeGrafter"/>
</dbReference>
<sequence>MVGAMTQLTDGAPAPEFALPDADGQTVRLSDHRSRTVVLYFYPAALTPGCTTQAIDFTGQVEAFAEAGVDIIGVSPDTPDRLVEFRERKKLAVTLLADPGHEAIDAYGVWGERMIYGKKITGLIRSTFIIDVDADGTGTVRRAMYNVRATGHAERIARELGIG</sequence>
<evidence type="ECO:0000256" key="5">
    <source>
        <dbReference type="ARBA" id="ARBA00022862"/>
    </source>
</evidence>
<dbReference type="Proteomes" id="UP000263928">
    <property type="component" value="Unassembled WGS sequence"/>
</dbReference>
<dbReference type="PROSITE" id="PS51352">
    <property type="entry name" value="THIOREDOXIN_2"/>
    <property type="match status" value="1"/>
</dbReference>
<organism evidence="15 16">
    <name type="scientific">Propionibacterium australiense</name>
    <dbReference type="NCBI Taxonomy" id="119981"/>
    <lineage>
        <taxon>Bacteria</taxon>
        <taxon>Bacillati</taxon>
        <taxon>Actinomycetota</taxon>
        <taxon>Actinomycetes</taxon>
        <taxon>Propionibacteriales</taxon>
        <taxon>Propionibacteriaceae</taxon>
        <taxon>Propionibacterium</taxon>
    </lineage>
</organism>
<evidence type="ECO:0000259" key="14">
    <source>
        <dbReference type="PROSITE" id="PS51352"/>
    </source>
</evidence>
<dbReference type="SUPFAM" id="SSF52833">
    <property type="entry name" value="Thioredoxin-like"/>
    <property type="match status" value="1"/>
</dbReference>
<evidence type="ECO:0000313" key="16">
    <source>
        <dbReference type="Proteomes" id="UP000263928"/>
    </source>
</evidence>
<name>A0A383SB54_9ACTN</name>
<comment type="function">
    <text evidence="1">Thiol-specific peroxidase that catalyzes the reduction of hydrogen peroxide and organic hydroperoxides to water and alcohols, respectively. Plays a role in cell protection against oxidative stress by detoxifying peroxides and as sensor of hydrogen peroxide-mediated signaling events.</text>
</comment>
<dbReference type="InterPro" id="IPR000866">
    <property type="entry name" value="AhpC/TSA"/>
</dbReference>
<feature type="domain" description="Thioredoxin" evidence="14">
    <location>
        <begin position="8"/>
        <end position="163"/>
    </location>
</feature>
<dbReference type="EMBL" id="UNQJ01000026">
    <property type="protein sequence ID" value="SYZ34456.1"/>
    <property type="molecule type" value="Genomic_DNA"/>
</dbReference>
<dbReference type="InterPro" id="IPR013766">
    <property type="entry name" value="Thioredoxin_domain"/>
</dbReference>
<comment type="similarity">
    <text evidence="10">Belongs to the peroxiredoxin family. BCP/PrxQ subfamily.</text>
</comment>
<dbReference type="PIRSF" id="PIRSF000239">
    <property type="entry name" value="AHPC"/>
    <property type="match status" value="1"/>
</dbReference>
<evidence type="ECO:0000256" key="10">
    <source>
        <dbReference type="ARBA" id="ARBA00038489"/>
    </source>
</evidence>
<protein>
    <recommendedName>
        <fullName evidence="3">thioredoxin-dependent peroxiredoxin</fullName>
        <ecNumber evidence="3">1.11.1.24</ecNumber>
    </recommendedName>
    <alternativeName>
        <fullName evidence="11">Bacterioferritin comigratory protein</fullName>
    </alternativeName>
    <alternativeName>
        <fullName evidence="9">Thioredoxin peroxidase</fullName>
    </alternativeName>
</protein>
<evidence type="ECO:0000256" key="7">
    <source>
        <dbReference type="ARBA" id="ARBA00023157"/>
    </source>
</evidence>
<evidence type="ECO:0000313" key="15">
    <source>
        <dbReference type="EMBL" id="SYZ34456.1"/>
    </source>
</evidence>
<dbReference type="CDD" id="cd03017">
    <property type="entry name" value="PRX_BCP"/>
    <property type="match status" value="1"/>
</dbReference>
<keyword evidence="4 15" id="KW-0575">Peroxidase</keyword>
<evidence type="ECO:0000256" key="2">
    <source>
        <dbReference type="ARBA" id="ARBA00011245"/>
    </source>
</evidence>
<keyword evidence="5" id="KW-0049">Antioxidant</keyword>
<evidence type="ECO:0000256" key="1">
    <source>
        <dbReference type="ARBA" id="ARBA00003330"/>
    </source>
</evidence>
<evidence type="ECO:0000256" key="6">
    <source>
        <dbReference type="ARBA" id="ARBA00023002"/>
    </source>
</evidence>
<dbReference type="AlphaFoldDB" id="A0A383SB54"/>
<dbReference type="InterPro" id="IPR036249">
    <property type="entry name" value="Thioredoxin-like_sf"/>
</dbReference>
<dbReference type="GO" id="GO:0008379">
    <property type="term" value="F:thioredoxin peroxidase activity"/>
    <property type="evidence" value="ECO:0007669"/>
    <property type="project" value="TreeGrafter"/>
</dbReference>
<evidence type="ECO:0000256" key="12">
    <source>
        <dbReference type="ARBA" id="ARBA00049091"/>
    </source>
</evidence>
<dbReference type="Pfam" id="PF00578">
    <property type="entry name" value="AhpC-TSA"/>
    <property type="match status" value="1"/>
</dbReference>
<evidence type="ECO:0000256" key="4">
    <source>
        <dbReference type="ARBA" id="ARBA00022559"/>
    </source>
</evidence>
<gene>
    <name evidence="15" type="ORF">PROPAUS_2471</name>
</gene>
<keyword evidence="7" id="KW-1015">Disulfide bond</keyword>
<evidence type="ECO:0000256" key="8">
    <source>
        <dbReference type="ARBA" id="ARBA00023284"/>
    </source>
</evidence>
<dbReference type="InterPro" id="IPR024706">
    <property type="entry name" value="Peroxiredoxin_AhpC-typ"/>
</dbReference>
<accession>A0A383SB54</accession>
<comment type="subunit">
    <text evidence="2">Monomer.</text>
</comment>
<dbReference type="GO" id="GO:0045454">
    <property type="term" value="P:cell redox homeostasis"/>
    <property type="evidence" value="ECO:0007669"/>
    <property type="project" value="TreeGrafter"/>
</dbReference>
<dbReference type="InterPro" id="IPR050924">
    <property type="entry name" value="Peroxiredoxin_BCP/PrxQ"/>
</dbReference>
<evidence type="ECO:0000256" key="9">
    <source>
        <dbReference type="ARBA" id="ARBA00032824"/>
    </source>
</evidence>
<dbReference type="PANTHER" id="PTHR42801:SF4">
    <property type="entry name" value="AHPC_TSA FAMILY PROTEIN"/>
    <property type="match status" value="1"/>
</dbReference>
<evidence type="ECO:0000256" key="13">
    <source>
        <dbReference type="PIRSR" id="PIRSR000239-1"/>
    </source>
</evidence>
<proteinExistence type="inferred from homology"/>
<keyword evidence="16" id="KW-1185">Reference proteome</keyword>
<dbReference type="NCBIfam" id="NF006960">
    <property type="entry name" value="PRK09437.1"/>
    <property type="match status" value="1"/>
</dbReference>
<dbReference type="EC" id="1.11.1.24" evidence="3"/>